<dbReference type="PANTHER" id="PTHR12072:SF5">
    <property type="entry name" value="CWF19-LIKE PROTEIN 2"/>
    <property type="match status" value="1"/>
</dbReference>
<proteinExistence type="inferred from homology"/>
<feature type="compositionally biased region" description="Acidic residues" evidence="2">
    <location>
        <begin position="185"/>
        <end position="196"/>
    </location>
</feature>
<comment type="similarity">
    <text evidence="1">Belongs to the CWF19 family.</text>
</comment>
<reference evidence="5 6" key="1">
    <citation type="journal article" date="2012" name="Genome Biol.">
        <title>Genome and low-iron response of an oceanic diatom adapted to chronic iron limitation.</title>
        <authorList>
            <person name="Lommer M."/>
            <person name="Specht M."/>
            <person name="Roy A.S."/>
            <person name="Kraemer L."/>
            <person name="Andreson R."/>
            <person name="Gutowska M.A."/>
            <person name="Wolf J."/>
            <person name="Bergner S.V."/>
            <person name="Schilhabel M.B."/>
            <person name="Klostermeier U.C."/>
            <person name="Beiko R.G."/>
            <person name="Rosenstiel P."/>
            <person name="Hippler M."/>
            <person name="Laroche J."/>
        </authorList>
    </citation>
    <scope>NUCLEOTIDE SEQUENCE [LARGE SCALE GENOMIC DNA]</scope>
    <source>
        <strain evidence="5 6">CCMP1005</strain>
    </source>
</reference>
<dbReference type="GO" id="GO:0000398">
    <property type="term" value="P:mRNA splicing, via spliceosome"/>
    <property type="evidence" value="ECO:0007669"/>
    <property type="project" value="TreeGrafter"/>
</dbReference>
<sequence>MARFTGKSWWWPKSPRFDRRYLVALGDHVSLVMMPTHRTLQQSSKSKWTGGQCLLVPNEYSETFVGLDETAWSEVLRFQNSLRGMFKDAGRGVLFLETVTRASRSGGAGGYQCKMDVVPVPRSVERDAELYFKSALAEVAQEWGTHQRPIPLDGRRKTLRNAVPKGFPYFYCGWDGGGVVQLIEGGDDGGDDDEDGGAGGGGGGMRAGGGSRGFQRDFGVDTIGGMMDCDPVRFNRNRPAADGDRKAILEMCERWKKFDWTLELD</sequence>
<dbReference type="AlphaFoldDB" id="K0R917"/>
<feature type="domain" description="Cwf19-like protein C-terminal" evidence="3">
    <location>
        <begin position="142"/>
        <end position="261"/>
    </location>
</feature>
<protein>
    <recommendedName>
        <fullName evidence="7">Cwf19-like protein C-terminal domain-containing protein</fullName>
    </recommendedName>
</protein>
<accession>K0R917</accession>
<dbReference type="Proteomes" id="UP000266841">
    <property type="component" value="Unassembled WGS sequence"/>
</dbReference>
<feature type="region of interest" description="Disordered" evidence="2">
    <location>
        <begin position="185"/>
        <end position="213"/>
    </location>
</feature>
<dbReference type="Pfam" id="PF04676">
    <property type="entry name" value="CwfJ_C_2"/>
    <property type="match status" value="1"/>
</dbReference>
<dbReference type="GO" id="GO:0071014">
    <property type="term" value="C:post-mRNA release spliceosomal complex"/>
    <property type="evidence" value="ECO:0007669"/>
    <property type="project" value="TreeGrafter"/>
</dbReference>
<dbReference type="PANTHER" id="PTHR12072">
    <property type="entry name" value="CWF19, CELL CYCLE CONTROL PROTEIN"/>
    <property type="match status" value="1"/>
</dbReference>
<evidence type="ECO:0000259" key="4">
    <source>
        <dbReference type="Pfam" id="PF04677"/>
    </source>
</evidence>
<evidence type="ECO:0000256" key="1">
    <source>
        <dbReference type="ARBA" id="ARBA00006795"/>
    </source>
</evidence>
<keyword evidence="6" id="KW-1185">Reference proteome</keyword>
<dbReference type="eggNOG" id="KOG2477">
    <property type="taxonomic scope" value="Eukaryota"/>
</dbReference>
<dbReference type="InterPro" id="IPR040194">
    <property type="entry name" value="Cwf19-like"/>
</dbReference>
<dbReference type="InterPro" id="IPR006767">
    <property type="entry name" value="Cwf19-like_C_dom-2"/>
</dbReference>
<evidence type="ECO:0000313" key="6">
    <source>
        <dbReference type="Proteomes" id="UP000266841"/>
    </source>
</evidence>
<name>K0R917_THAOC</name>
<comment type="caution">
    <text evidence="5">The sequence shown here is derived from an EMBL/GenBank/DDBJ whole genome shotgun (WGS) entry which is preliminary data.</text>
</comment>
<feature type="compositionally biased region" description="Gly residues" evidence="2">
    <location>
        <begin position="197"/>
        <end position="212"/>
    </location>
</feature>
<organism evidence="5 6">
    <name type="scientific">Thalassiosira oceanica</name>
    <name type="common">Marine diatom</name>
    <dbReference type="NCBI Taxonomy" id="159749"/>
    <lineage>
        <taxon>Eukaryota</taxon>
        <taxon>Sar</taxon>
        <taxon>Stramenopiles</taxon>
        <taxon>Ochrophyta</taxon>
        <taxon>Bacillariophyta</taxon>
        <taxon>Coscinodiscophyceae</taxon>
        <taxon>Thalassiosirophycidae</taxon>
        <taxon>Thalassiosirales</taxon>
        <taxon>Thalassiosiraceae</taxon>
        <taxon>Thalassiosira</taxon>
    </lineage>
</organism>
<gene>
    <name evidence="5" type="ORF">THAOC_31546</name>
</gene>
<evidence type="ECO:0008006" key="7">
    <source>
        <dbReference type="Google" id="ProtNLM"/>
    </source>
</evidence>
<dbReference type="EMBL" id="AGNL01044653">
    <property type="protein sequence ID" value="EJK49570.1"/>
    <property type="molecule type" value="Genomic_DNA"/>
</dbReference>
<dbReference type="InterPro" id="IPR006768">
    <property type="entry name" value="Cwf19-like_C_dom-1"/>
</dbReference>
<evidence type="ECO:0000256" key="2">
    <source>
        <dbReference type="SAM" id="MobiDB-lite"/>
    </source>
</evidence>
<feature type="domain" description="Cwf19-like C-terminal" evidence="4">
    <location>
        <begin position="14"/>
        <end position="133"/>
    </location>
</feature>
<evidence type="ECO:0000259" key="3">
    <source>
        <dbReference type="Pfam" id="PF04676"/>
    </source>
</evidence>
<evidence type="ECO:0000313" key="5">
    <source>
        <dbReference type="EMBL" id="EJK49570.1"/>
    </source>
</evidence>
<dbReference type="Pfam" id="PF04677">
    <property type="entry name" value="CwfJ_C_1"/>
    <property type="match status" value="1"/>
</dbReference>
<dbReference type="OrthoDB" id="2113965at2759"/>